<protein>
    <submittedName>
        <fullName evidence="2">Uncharacterized protein</fullName>
    </submittedName>
</protein>
<organism evidence="2">
    <name type="scientific">Aegilops tauschii</name>
    <name type="common">Tausch's goatgrass</name>
    <name type="synonym">Aegilops squarrosa</name>
    <dbReference type="NCBI Taxonomy" id="37682"/>
    <lineage>
        <taxon>Eukaryota</taxon>
        <taxon>Viridiplantae</taxon>
        <taxon>Streptophyta</taxon>
        <taxon>Embryophyta</taxon>
        <taxon>Tracheophyta</taxon>
        <taxon>Spermatophyta</taxon>
        <taxon>Magnoliopsida</taxon>
        <taxon>Liliopsida</taxon>
        <taxon>Poales</taxon>
        <taxon>Poaceae</taxon>
        <taxon>BOP clade</taxon>
        <taxon>Pooideae</taxon>
        <taxon>Triticodae</taxon>
        <taxon>Triticeae</taxon>
        <taxon>Triticinae</taxon>
        <taxon>Aegilops</taxon>
    </lineage>
</organism>
<dbReference type="Pfam" id="PF07893">
    <property type="entry name" value="DUF1668"/>
    <property type="match status" value="1"/>
</dbReference>
<dbReference type="AlphaFoldDB" id="M8C1I1"/>
<evidence type="ECO:0000256" key="1">
    <source>
        <dbReference type="SAM" id="MobiDB-lite"/>
    </source>
</evidence>
<dbReference type="EnsemblPlants" id="EMT27893">
    <property type="protein sequence ID" value="EMT27893"/>
    <property type="gene ID" value="F775_12565"/>
</dbReference>
<dbReference type="InterPro" id="IPR012871">
    <property type="entry name" value="DUF1668_ORYSA"/>
</dbReference>
<feature type="region of interest" description="Disordered" evidence="1">
    <location>
        <begin position="308"/>
        <end position="329"/>
    </location>
</feature>
<dbReference type="PANTHER" id="PTHR33085">
    <property type="entry name" value="OS12G0113100 PROTEIN-RELATED"/>
    <property type="match status" value="1"/>
</dbReference>
<proteinExistence type="predicted"/>
<evidence type="ECO:0000313" key="2">
    <source>
        <dbReference type="EnsemblPlants" id="EMT27893"/>
    </source>
</evidence>
<name>M8C1I1_AEGTA</name>
<reference evidence="2" key="1">
    <citation type="submission" date="2015-06" db="UniProtKB">
        <authorList>
            <consortium name="EnsemblPlants"/>
        </authorList>
    </citation>
    <scope>IDENTIFICATION</scope>
</reference>
<dbReference type="ExpressionAtlas" id="M8C1I1">
    <property type="expression patterns" value="baseline"/>
</dbReference>
<dbReference type="PANTHER" id="PTHR33085:SF113">
    <property type="entry name" value="OS05G0126000 PROTEIN"/>
    <property type="match status" value="1"/>
</dbReference>
<feature type="compositionally biased region" description="Low complexity" evidence="1">
    <location>
        <begin position="316"/>
        <end position="325"/>
    </location>
</feature>
<accession>M8C1I1</accession>
<sequence length="356" mass="39336">MSGGIGRRFLNLGLFDGRKRAYSLRRLDLSKMDFFHPTAQEAATHRKVVPTLTPAKACAPNRRRICSTDLATTEAATPKINPPKSELLVRPPEVSYSIRSPRCLHFLPTALDSKVILDDHANRMLRFDTIDGCSCIDTMPSLHGYKHSPLAISVPPTDLHLLHGEDTGDLYIIDSVLHPDKAEVLALRHPPGAPVDHPPQELVYGHALVGDTICFSISGSEGDGTYCFHMATREWSKAGDWLMPFDGKADYAPELGLWFGVSKNLTCVADLSGSLSWTSWMPWIDKDCNEMGKQFALFTGMEAAYGNKGKSDDGKNNSNNNNNGSKGKGLVRGLRMIKHKSGRCMFNNQQRIEEVL</sequence>